<dbReference type="eggNOG" id="COG1390">
    <property type="taxonomic scope" value="Bacteria"/>
</dbReference>
<evidence type="ECO:0000313" key="5">
    <source>
        <dbReference type="EMBL" id="AHY48223.1"/>
    </source>
</evidence>
<accession>A0A023X7B1</accession>
<dbReference type="GO" id="GO:0046961">
    <property type="term" value="F:proton-transporting ATPase activity, rotational mechanism"/>
    <property type="evidence" value="ECO:0007669"/>
    <property type="project" value="InterPro"/>
</dbReference>
<dbReference type="SUPFAM" id="SSF160527">
    <property type="entry name" value="V-type ATPase subunit E-like"/>
    <property type="match status" value="1"/>
</dbReference>
<evidence type="ECO:0000256" key="2">
    <source>
        <dbReference type="ARBA" id="ARBA00022448"/>
    </source>
</evidence>
<dbReference type="GO" id="GO:0033178">
    <property type="term" value="C:proton-transporting two-sector ATPase complex, catalytic domain"/>
    <property type="evidence" value="ECO:0007669"/>
    <property type="project" value="InterPro"/>
</dbReference>
<evidence type="ECO:0000313" key="6">
    <source>
        <dbReference type="EMBL" id="MDX5895258.1"/>
    </source>
</evidence>
<protein>
    <submittedName>
        <fullName evidence="5">Archaeal/vacuolar-type H+-ATPase subunit E</fullName>
    </submittedName>
    <submittedName>
        <fullName evidence="6">V-type ATP synthase subunit E</fullName>
    </submittedName>
</protein>
<keyword evidence="7" id="KW-1185">Reference proteome</keyword>
<evidence type="ECO:0000256" key="4">
    <source>
        <dbReference type="SAM" id="Coils"/>
    </source>
</evidence>
<dbReference type="KEGG" id="rrd:RradSPS_2940"/>
<sequence length="202" mass="22015">MPLRDLLNALESEAAAEAARLRRESEAEAEKILAEARAERERTRREILTARSSAAYGEANRRLALARLEATRLERNAREEAFDRLLAEARTLLAAARSEPGYRKVLDALLGEALTALPDAATVRVHPDDAGLAEELVAGKNLAVVPDPDVDGGVVIESADGRCVRNTPEERLLNAEPNLRMWYGERLARLEASVGARAGASR</sequence>
<evidence type="ECO:0000256" key="1">
    <source>
        <dbReference type="ARBA" id="ARBA00005901"/>
    </source>
</evidence>
<keyword evidence="2" id="KW-0813">Transport</keyword>
<keyword evidence="5" id="KW-0614">Plasmid</keyword>
<keyword evidence="4" id="KW-0175">Coiled coil</keyword>
<organism evidence="5 7">
    <name type="scientific">Rubrobacter radiotolerans</name>
    <name type="common">Arthrobacter radiotolerans</name>
    <dbReference type="NCBI Taxonomy" id="42256"/>
    <lineage>
        <taxon>Bacteria</taxon>
        <taxon>Bacillati</taxon>
        <taxon>Actinomycetota</taxon>
        <taxon>Rubrobacteria</taxon>
        <taxon>Rubrobacterales</taxon>
        <taxon>Rubrobacteraceae</taxon>
        <taxon>Rubrobacter</taxon>
    </lineage>
</organism>
<dbReference type="HOGENOM" id="CLU_1353791_0_0_11"/>
<reference evidence="6" key="2">
    <citation type="submission" date="2023-11" db="EMBL/GenBank/DDBJ databases">
        <title>MicrobeMod: A computational toolkit for identifying prokaryotic methylation and restriction-modification with nanopore sequencing.</title>
        <authorList>
            <person name="Crits-Christoph A."/>
            <person name="Kang S.C."/>
            <person name="Lee H."/>
            <person name="Ostrov N."/>
        </authorList>
    </citation>
    <scope>NUCLEOTIDE SEQUENCE</scope>
    <source>
        <strain evidence="6">ATCC 51242</strain>
    </source>
</reference>
<reference evidence="5 7" key="1">
    <citation type="submission" date="2014-03" db="EMBL/GenBank/DDBJ databases">
        <title>Complete genome sequence of the Radio-Resistant Rubrobacter radiotolerans RSPS-4.</title>
        <authorList>
            <person name="Egas C.C."/>
            <person name="Barroso C.C."/>
            <person name="Froufe H.J.C."/>
            <person name="Pacheco J.J."/>
            <person name="Albuquerque L.L."/>
            <person name="da Costa M.M.S."/>
        </authorList>
    </citation>
    <scope>NUCLEOTIDE SEQUENCE [LARGE SCALE GENOMIC DNA]</scope>
    <source>
        <strain evidence="5 7">RSPS-4</strain>
        <plasmid evidence="5 7">1</plasmid>
    </source>
</reference>
<gene>
    <name evidence="5" type="ORF">RradSPS_2940</name>
    <name evidence="6" type="ORF">SIL72_14615</name>
</gene>
<evidence type="ECO:0000256" key="3">
    <source>
        <dbReference type="ARBA" id="ARBA00023065"/>
    </source>
</evidence>
<dbReference type="Proteomes" id="UP001281130">
    <property type="component" value="Unassembled WGS sequence"/>
</dbReference>
<keyword evidence="3" id="KW-0406">Ion transport</keyword>
<dbReference type="Gene3D" id="3.30.2320.30">
    <property type="entry name" value="ATP synthase, E subunit, C-terminal"/>
    <property type="match status" value="1"/>
</dbReference>
<dbReference type="OrthoDB" id="10013506at2"/>
<name>A0A023X7B1_RUBRA</name>
<dbReference type="InterPro" id="IPR002842">
    <property type="entry name" value="ATPase_V1_Esu"/>
</dbReference>
<dbReference type="Proteomes" id="UP000025229">
    <property type="component" value="Plasmid 1"/>
</dbReference>
<dbReference type="Pfam" id="PF01991">
    <property type="entry name" value="vATP-synt_E"/>
    <property type="match status" value="1"/>
</dbReference>
<evidence type="ECO:0000313" key="7">
    <source>
        <dbReference type="Proteomes" id="UP000025229"/>
    </source>
</evidence>
<dbReference type="EMBL" id="CP007515">
    <property type="protein sequence ID" value="AHY48223.1"/>
    <property type="molecule type" value="Genomic_DNA"/>
</dbReference>
<dbReference type="RefSeq" id="WP_041338741.1">
    <property type="nucleotide sequence ID" value="NZ_CP007515.1"/>
</dbReference>
<dbReference type="InterPro" id="IPR038495">
    <property type="entry name" value="ATPase_E_C"/>
</dbReference>
<geneLocation type="plasmid" evidence="5">
    <name>1</name>
</geneLocation>
<dbReference type="EMBL" id="JAWXXX010000002">
    <property type="protein sequence ID" value="MDX5895258.1"/>
    <property type="molecule type" value="Genomic_DNA"/>
</dbReference>
<proteinExistence type="inferred from homology"/>
<dbReference type="AlphaFoldDB" id="A0A023X7B1"/>
<comment type="similarity">
    <text evidence="1">Belongs to the V-ATPase E subunit family.</text>
</comment>
<feature type="coiled-coil region" evidence="4">
    <location>
        <begin position="7"/>
        <end position="76"/>
    </location>
</feature>